<evidence type="ECO:0000256" key="1">
    <source>
        <dbReference type="SAM" id="MobiDB-lite"/>
    </source>
</evidence>
<dbReference type="Gene3D" id="1.10.10.60">
    <property type="entry name" value="Homeodomain-like"/>
    <property type="match status" value="1"/>
</dbReference>
<dbReference type="GO" id="GO:0009651">
    <property type="term" value="P:response to salt stress"/>
    <property type="evidence" value="ECO:0007669"/>
    <property type="project" value="EnsemblPlants"/>
</dbReference>
<dbReference type="STRING" id="3641.A0A061DPA7"/>
<feature type="domain" description="Myb/SANT-like DNA-binding" evidence="2">
    <location>
        <begin position="21"/>
        <end position="108"/>
    </location>
</feature>
<organism evidence="3 4">
    <name type="scientific">Theobroma cacao</name>
    <name type="common">Cacao</name>
    <name type="synonym">Cocoa</name>
    <dbReference type="NCBI Taxonomy" id="3641"/>
    <lineage>
        <taxon>Eukaryota</taxon>
        <taxon>Viridiplantae</taxon>
        <taxon>Streptophyta</taxon>
        <taxon>Embryophyta</taxon>
        <taxon>Tracheophyta</taxon>
        <taxon>Spermatophyta</taxon>
        <taxon>Magnoliopsida</taxon>
        <taxon>eudicotyledons</taxon>
        <taxon>Gunneridae</taxon>
        <taxon>Pentapetalae</taxon>
        <taxon>rosids</taxon>
        <taxon>malvids</taxon>
        <taxon>Malvales</taxon>
        <taxon>Malvaceae</taxon>
        <taxon>Byttnerioideae</taxon>
        <taxon>Theobroma</taxon>
    </lineage>
</organism>
<feature type="compositionally biased region" description="Pro residues" evidence="1">
    <location>
        <begin position="7"/>
        <end position="21"/>
    </location>
</feature>
<dbReference type="Proteomes" id="UP000026915">
    <property type="component" value="Chromosome 1"/>
</dbReference>
<dbReference type="FunFam" id="1.10.10.60:FF:000152">
    <property type="entry name" value="Trihelix transcription factor ASIL2"/>
    <property type="match status" value="1"/>
</dbReference>
<dbReference type="EMBL" id="CM001879">
    <property type="protein sequence ID" value="EOX93926.1"/>
    <property type="molecule type" value="Genomic_DNA"/>
</dbReference>
<reference evidence="3 4" key="1">
    <citation type="journal article" date="2013" name="Genome Biol.">
        <title>The genome sequence of the most widely cultivated cacao type and its use to identify candidate genes regulating pod color.</title>
        <authorList>
            <person name="Motamayor J.C."/>
            <person name="Mockaitis K."/>
            <person name="Schmutz J."/>
            <person name="Haiminen N."/>
            <person name="Iii D.L."/>
            <person name="Cornejo O."/>
            <person name="Findley S.D."/>
            <person name="Zheng P."/>
            <person name="Utro F."/>
            <person name="Royaert S."/>
            <person name="Saski C."/>
            <person name="Jenkins J."/>
            <person name="Podicheti R."/>
            <person name="Zhao M."/>
            <person name="Scheffler B.E."/>
            <person name="Stack J.C."/>
            <person name="Feltus F.A."/>
            <person name="Mustiga G.M."/>
            <person name="Amores F."/>
            <person name="Phillips W."/>
            <person name="Marelli J.P."/>
            <person name="May G.D."/>
            <person name="Shapiro H."/>
            <person name="Ma J."/>
            <person name="Bustamante C.D."/>
            <person name="Schnell R.J."/>
            <person name="Main D."/>
            <person name="Gilbert D."/>
            <person name="Parida L."/>
            <person name="Kuhn D.N."/>
        </authorList>
    </citation>
    <scope>NUCLEOTIDE SEQUENCE [LARGE SCALE GENOMIC DNA]</scope>
    <source>
        <strain evidence="4">cv. Matina 1-6</strain>
    </source>
</reference>
<accession>A0A061DPA7</accession>
<dbReference type="Pfam" id="PF13837">
    <property type="entry name" value="Myb_DNA-bind_4"/>
    <property type="match status" value="1"/>
</dbReference>
<evidence type="ECO:0000313" key="4">
    <source>
        <dbReference type="Proteomes" id="UP000026915"/>
    </source>
</evidence>
<evidence type="ECO:0000259" key="2">
    <source>
        <dbReference type="Pfam" id="PF13837"/>
    </source>
</evidence>
<dbReference type="InParanoid" id="A0A061DPA7"/>
<dbReference type="PANTHER" id="PTHR31307:SF3">
    <property type="entry name" value="HOMEODOMAIN-LIKE SUPERFAMILY PROTEIN"/>
    <property type="match status" value="1"/>
</dbReference>
<name>A0A061DPA7_THECC</name>
<dbReference type="GO" id="GO:0005634">
    <property type="term" value="C:nucleus"/>
    <property type="evidence" value="ECO:0007669"/>
    <property type="project" value="EnsemblPlants"/>
</dbReference>
<sequence>MSYPSPAADPQPAKKPQPLPWTPQETLNLIQAYQEKWYSLKRGQLKASQWEEVAVTVAARCGLFDDSAAKTALQCRHKMEKLRRRYRSERQGVASASLWPYYEAMEALEHGPLPISARPLTSLVPNRGKNFYSENGHKVGNIYDNNDDVVEEDEEDDEEENQFSKSRSINYILRRPSVVNRFSGFLSGARKRVRPEEGGDEDVAVGEENRGAELAVEIKRFAERFMRVERKRMEMMQETERLRVEMENRRIEMILDSQRKIVDVIASTLGRSRQ</sequence>
<dbReference type="eggNOG" id="KOG4282">
    <property type="taxonomic scope" value="Eukaryota"/>
</dbReference>
<dbReference type="GO" id="GO:0009755">
    <property type="term" value="P:hormone-mediated signaling pathway"/>
    <property type="evidence" value="ECO:0007669"/>
    <property type="project" value="EnsemblPlants"/>
</dbReference>
<proteinExistence type="predicted"/>
<dbReference type="PANTHER" id="PTHR31307">
    <property type="entry name" value="TRIHELIX TRANSCRIPTION FACTOR ASIL2"/>
    <property type="match status" value="1"/>
</dbReference>
<feature type="region of interest" description="Disordered" evidence="1">
    <location>
        <begin position="1"/>
        <end position="21"/>
    </location>
</feature>
<dbReference type="Gramene" id="EOX93926">
    <property type="protein sequence ID" value="EOX93926"/>
    <property type="gene ID" value="TCM_002925"/>
</dbReference>
<gene>
    <name evidence="3" type="ORF">TCM_002925</name>
</gene>
<keyword evidence="4" id="KW-1185">Reference proteome</keyword>
<dbReference type="InterPro" id="IPR044823">
    <property type="entry name" value="ASIL1/2-like"/>
</dbReference>
<dbReference type="GO" id="GO:0010555">
    <property type="term" value="P:response to mannitol"/>
    <property type="evidence" value="ECO:0007669"/>
    <property type="project" value="EnsemblPlants"/>
</dbReference>
<dbReference type="InterPro" id="IPR044822">
    <property type="entry name" value="Myb_DNA-bind_4"/>
</dbReference>
<dbReference type="OMA" id="WRMEMEN"/>
<dbReference type="SMART" id="SM00595">
    <property type="entry name" value="MADF"/>
    <property type="match status" value="1"/>
</dbReference>
<dbReference type="AlphaFoldDB" id="A0A061DPA7"/>
<protein>
    <submittedName>
        <fullName evidence="3">Alcohol dehydrogenase transcription factor Myb/SANT-like family protein, putative</fullName>
    </submittedName>
</protein>
<dbReference type="FunCoup" id="A0A061DPA7">
    <property type="interactions" value="266"/>
</dbReference>
<evidence type="ECO:0000313" key="3">
    <source>
        <dbReference type="EMBL" id="EOX93926.1"/>
    </source>
</evidence>
<dbReference type="HOGENOM" id="CLU_042756_0_0_1"/>